<dbReference type="InterPro" id="IPR019619">
    <property type="entry name" value="DUF2490"/>
</dbReference>
<gene>
    <name evidence="2" type="ORF">BC643_1075</name>
</gene>
<proteinExistence type="predicted"/>
<dbReference type="EMBL" id="RAPN01000001">
    <property type="protein sequence ID" value="RKD90732.1"/>
    <property type="molecule type" value="Genomic_DNA"/>
</dbReference>
<dbReference type="Proteomes" id="UP000283387">
    <property type="component" value="Unassembled WGS sequence"/>
</dbReference>
<dbReference type="Pfam" id="PF10677">
    <property type="entry name" value="DUF2490"/>
    <property type="match status" value="1"/>
</dbReference>
<protein>
    <submittedName>
        <fullName evidence="2">Uncharacterized protein DUF2490</fullName>
    </submittedName>
</protein>
<organism evidence="2 3">
    <name type="scientific">Mangrovibacterium diazotrophicum</name>
    <dbReference type="NCBI Taxonomy" id="1261403"/>
    <lineage>
        <taxon>Bacteria</taxon>
        <taxon>Pseudomonadati</taxon>
        <taxon>Bacteroidota</taxon>
        <taxon>Bacteroidia</taxon>
        <taxon>Marinilabiliales</taxon>
        <taxon>Prolixibacteraceae</taxon>
        <taxon>Mangrovibacterium</taxon>
    </lineage>
</organism>
<comment type="caution">
    <text evidence="2">The sequence shown here is derived from an EMBL/GenBank/DDBJ whole genome shotgun (WGS) entry which is preliminary data.</text>
</comment>
<sequence length="225" mass="26568">MYYQLLTLLFILAGLPLSAQQKDFGVWTGLALEKALTKRWDVELEAGYRQKDNLNQWDKWFGGAEVSWSRKFFKAGLLYRYSYENGMKRTSNSHRLGVESQLKTDLDRFTLSYRGRVQAEYSNYESSEKGQIPDSFFRNRVKASYNIKGMPLEPWLSYEMAWRINSYSTRQIEHERYTAGLDYKINKHNAIGISYLLNRRKNVASPQNSYIVSLDYKFKLDRKKK</sequence>
<feature type="chain" id="PRO_5019290068" evidence="1">
    <location>
        <begin position="20"/>
        <end position="225"/>
    </location>
</feature>
<evidence type="ECO:0000313" key="3">
    <source>
        <dbReference type="Proteomes" id="UP000283387"/>
    </source>
</evidence>
<dbReference type="RefSeq" id="WP_170154461.1">
    <property type="nucleotide sequence ID" value="NZ_RAPN01000001.1"/>
</dbReference>
<dbReference type="AlphaFoldDB" id="A0A419W5J6"/>
<dbReference type="SUPFAM" id="SSF56935">
    <property type="entry name" value="Porins"/>
    <property type="match status" value="1"/>
</dbReference>
<keyword evidence="3" id="KW-1185">Reference proteome</keyword>
<accession>A0A419W5J6</accession>
<feature type="signal peptide" evidence="1">
    <location>
        <begin position="1"/>
        <end position="19"/>
    </location>
</feature>
<reference evidence="2 3" key="1">
    <citation type="submission" date="2018-09" db="EMBL/GenBank/DDBJ databases">
        <title>Genomic Encyclopedia of Archaeal and Bacterial Type Strains, Phase II (KMG-II): from individual species to whole genera.</title>
        <authorList>
            <person name="Goeker M."/>
        </authorList>
    </citation>
    <scope>NUCLEOTIDE SEQUENCE [LARGE SCALE GENOMIC DNA]</scope>
    <source>
        <strain evidence="2 3">DSM 27148</strain>
    </source>
</reference>
<keyword evidence="1" id="KW-0732">Signal</keyword>
<evidence type="ECO:0000313" key="2">
    <source>
        <dbReference type="EMBL" id="RKD90732.1"/>
    </source>
</evidence>
<evidence type="ECO:0000256" key="1">
    <source>
        <dbReference type="SAM" id="SignalP"/>
    </source>
</evidence>
<name>A0A419W5J6_9BACT</name>